<sequence>MFDAFAQQLVQVDDLQWSSSYPTNGNHHQQPSGGGKTCQGYQGTGGANGGRNSQSAGDPKQNNGTGITNNPTLNTNTNQHTNTSNSHPTAMVTTSTVPDVLLATSSAQLGALNVINSSIYPACQFDSFSVLFSDLHLETLQLIKQSNPVAFASIIGDALTLLDSACTNHIVKD</sequence>
<reference evidence="2" key="1">
    <citation type="journal article" date="2019" name="Environ. Microbiol.">
        <title>Fungal ecological strategies reflected in gene transcription - a case study of two litter decomposers.</title>
        <authorList>
            <person name="Barbi F."/>
            <person name="Kohler A."/>
            <person name="Barry K."/>
            <person name="Baskaran P."/>
            <person name="Daum C."/>
            <person name="Fauchery L."/>
            <person name="Ihrmark K."/>
            <person name="Kuo A."/>
            <person name="LaButti K."/>
            <person name="Lipzen A."/>
            <person name="Morin E."/>
            <person name="Grigoriev I.V."/>
            <person name="Henrissat B."/>
            <person name="Lindahl B."/>
            <person name="Martin F."/>
        </authorList>
    </citation>
    <scope>NUCLEOTIDE SEQUENCE</scope>
    <source>
        <strain evidence="2">JB14</strain>
    </source>
</reference>
<protein>
    <submittedName>
        <fullName evidence="2">Uncharacterized protein</fullName>
    </submittedName>
</protein>
<feature type="compositionally biased region" description="Polar residues" evidence="1">
    <location>
        <begin position="20"/>
        <end position="31"/>
    </location>
</feature>
<feature type="compositionally biased region" description="Low complexity" evidence="1">
    <location>
        <begin position="61"/>
        <end position="89"/>
    </location>
</feature>
<dbReference type="Proteomes" id="UP000799118">
    <property type="component" value="Unassembled WGS sequence"/>
</dbReference>
<gene>
    <name evidence="2" type="ORF">BT96DRAFT_1001087</name>
</gene>
<organism evidence="2 3">
    <name type="scientific">Gymnopus androsaceus JB14</name>
    <dbReference type="NCBI Taxonomy" id="1447944"/>
    <lineage>
        <taxon>Eukaryota</taxon>
        <taxon>Fungi</taxon>
        <taxon>Dikarya</taxon>
        <taxon>Basidiomycota</taxon>
        <taxon>Agaricomycotina</taxon>
        <taxon>Agaricomycetes</taxon>
        <taxon>Agaricomycetidae</taxon>
        <taxon>Agaricales</taxon>
        <taxon>Marasmiineae</taxon>
        <taxon>Omphalotaceae</taxon>
        <taxon>Gymnopus</taxon>
    </lineage>
</organism>
<dbReference type="OrthoDB" id="3025757at2759"/>
<evidence type="ECO:0000313" key="2">
    <source>
        <dbReference type="EMBL" id="KAE9391668.1"/>
    </source>
</evidence>
<accession>A0A6A4H1X2</accession>
<proteinExistence type="predicted"/>
<feature type="compositionally biased region" description="Gly residues" evidence="1">
    <location>
        <begin position="32"/>
        <end position="49"/>
    </location>
</feature>
<dbReference type="EMBL" id="ML769616">
    <property type="protein sequence ID" value="KAE9391668.1"/>
    <property type="molecule type" value="Genomic_DNA"/>
</dbReference>
<feature type="region of interest" description="Disordered" evidence="1">
    <location>
        <begin position="20"/>
        <end position="91"/>
    </location>
</feature>
<evidence type="ECO:0000256" key="1">
    <source>
        <dbReference type="SAM" id="MobiDB-lite"/>
    </source>
</evidence>
<keyword evidence="3" id="KW-1185">Reference proteome</keyword>
<evidence type="ECO:0000313" key="3">
    <source>
        <dbReference type="Proteomes" id="UP000799118"/>
    </source>
</evidence>
<dbReference type="AlphaFoldDB" id="A0A6A4H1X2"/>
<name>A0A6A4H1X2_9AGAR</name>